<dbReference type="NCBIfam" id="NF008244">
    <property type="entry name" value="PRK11020.1"/>
    <property type="match status" value="1"/>
</dbReference>
<proteinExistence type="predicted"/>
<name>A0A1E5C9T6_9GAMM</name>
<dbReference type="AlphaFoldDB" id="A0A1E5C9T6"/>
<dbReference type="EMBL" id="AJWN02000040">
    <property type="protein sequence ID" value="OEE62283.1"/>
    <property type="molecule type" value="Genomic_DNA"/>
</dbReference>
<organism evidence="2 3">
    <name type="scientific">Enterovibrio norvegicus FF-454</name>
    <dbReference type="NCBI Taxonomy" id="1185651"/>
    <lineage>
        <taxon>Bacteria</taxon>
        <taxon>Pseudomonadati</taxon>
        <taxon>Pseudomonadota</taxon>
        <taxon>Gammaproteobacteria</taxon>
        <taxon>Vibrionales</taxon>
        <taxon>Vibrionaceae</taxon>
        <taxon>Enterovibrio</taxon>
    </lineage>
</organism>
<dbReference type="Proteomes" id="UP000095039">
    <property type="component" value="Unassembled WGS sequence"/>
</dbReference>
<dbReference type="Pfam" id="PF10928">
    <property type="entry name" value="DUF2810"/>
    <property type="match status" value="1"/>
</dbReference>
<gene>
    <name evidence="2" type="ORF">A1OK_01665</name>
</gene>
<keyword evidence="1" id="KW-0175">Coiled coil</keyword>
<feature type="coiled-coil region" evidence="1">
    <location>
        <begin position="26"/>
        <end position="53"/>
    </location>
</feature>
<sequence>MNLKTTIQEDNKQLDFCRRHLEVANLTKNHEEIAKLTNEIKTLTLKISEAKSQQQTHLSAKAQKIVALNFNRVLSKTEQADMGKLKKSVRGLMVVHPMTALGKEIGVTEVTGYAHKPF</sequence>
<reference evidence="2 3" key="1">
    <citation type="journal article" date="2012" name="Science">
        <title>Ecological populations of bacteria act as socially cohesive units of antibiotic production and resistance.</title>
        <authorList>
            <person name="Cordero O.X."/>
            <person name="Wildschutte H."/>
            <person name="Kirkup B."/>
            <person name="Proehl S."/>
            <person name="Ngo L."/>
            <person name="Hussain F."/>
            <person name="Le Roux F."/>
            <person name="Mincer T."/>
            <person name="Polz M.F."/>
        </authorList>
    </citation>
    <scope>NUCLEOTIDE SEQUENCE [LARGE SCALE GENOMIC DNA]</scope>
    <source>
        <strain evidence="2 3">FF-454</strain>
    </source>
</reference>
<dbReference type="InterPro" id="IPR021230">
    <property type="entry name" value="DUF2810"/>
</dbReference>
<accession>A0A1E5C9T6</accession>
<keyword evidence="3" id="KW-1185">Reference proteome</keyword>
<comment type="caution">
    <text evidence="2">The sequence shown here is derived from an EMBL/GenBank/DDBJ whole genome shotgun (WGS) entry which is preliminary data.</text>
</comment>
<dbReference type="RefSeq" id="WP_039732122.1">
    <property type="nucleotide sequence ID" value="NZ_AJWN02000040.1"/>
</dbReference>
<evidence type="ECO:0000313" key="3">
    <source>
        <dbReference type="Proteomes" id="UP000095039"/>
    </source>
</evidence>
<dbReference type="Gene3D" id="3.30.1370.150">
    <property type="entry name" value="Uncharacterised protein PF10928, DUF2810"/>
    <property type="match status" value="1"/>
</dbReference>
<evidence type="ECO:0000256" key="1">
    <source>
        <dbReference type="SAM" id="Coils"/>
    </source>
</evidence>
<protein>
    <recommendedName>
        <fullName evidence="4">YibL family ribosome-associated protein</fullName>
    </recommendedName>
</protein>
<evidence type="ECO:0008006" key="4">
    <source>
        <dbReference type="Google" id="ProtNLM"/>
    </source>
</evidence>
<evidence type="ECO:0000313" key="2">
    <source>
        <dbReference type="EMBL" id="OEE62283.1"/>
    </source>
</evidence>